<evidence type="ECO:0000256" key="1">
    <source>
        <dbReference type="ARBA" id="ARBA00004123"/>
    </source>
</evidence>
<protein>
    <recommendedName>
        <fullName evidence="4">Rad21/Rec8-like protein N-terminal domain-containing protein</fullName>
    </recommendedName>
</protein>
<feature type="compositionally biased region" description="Basic and acidic residues" evidence="3">
    <location>
        <begin position="505"/>
        <end position="521"/>
    </location>
</feature>
<keyword evidence="6" id="KW-1185">Reference proteome</keyword>
<evidence type="ECO:0000256" key="2">
    <source>
        <dbReference type="ARBA" id="ARBA00023242"/>
    </source>
</evidence>
<dbReference type="AlphaFoldDB" id="A0ABD3VTM1"/>
<feature type="domain" description="Rad21/Rec8-like protein N-terminal" evidence="4">
    <location>
        <begin position="1"/>
        <end position="117"/>
    </location>
</feature>
<dbReference type="GO" id="GO:0005634">
    <property type="term" value="C:nucleus"/>
    <property type="evidence" value="ECO:0007669"/>
    <property type="project" value="UniProtKB-SubCell"/>
</dbReference>
<dbReference type="EMBL" id="JBJQND010000010">
    <property type="protein sequence ID" value="KAL3864935.1"/>
    <property type="molecule type" value="Genomic_DNA"/>
</dbReference>
<feature type="compositionally biased region" description="Basic and acidic residues" evidence="3">
    <location>
        <begin position="432"/>
        <end position="446"/>
    </location>
</feature>
<dbReference type="PANTHER" id="PTHR12585">
    <property type="entry name" value="SCC1 / RAD21 FAMILY MEMBER"/>
    <property type="match status" value="1"/>
</dbReference>
<comment type="subcellular location">
    <subcellularLocation>
        <location evidence="1">Nucleus</location>
    </subcellularLocation>
</comment>
<reference evidence="5 6" key="1">
    <citation type="submission" date="2024-11" db="EMBL/GenBank/DDBJ databases">
        <title>Chromosome-level genome assembly of the freshwater bivalve Anodonta woodiana.</title>
        <authorList>
            <person name="Chen X."/>
        </authorList>
    </citation>
    <scope>NUCLEOTIDE SEQUENCE [LARGE SCALE GENOMIC DNA]</scope>
    <source>
        <strain evidence="5">MN2024</strain>
        <tissue evidence="5">Gills</tissue>
    </source>
</reference>
<gene>
    <name evidence="5" type="ORF">ACJMK2_006578</name>
</gene>
<evidence type="ECO:0000313" key="5">
    <source>
        <dbReference type="EMBL" id="KAL3864935.1"/>
    </source>
</evidence>
<dbReference type="InterPro" id="IPR039781">
    <property type="entry name" value="Rad21/Rec8-like"/>
</dbReference>
<dbReference type="CDD" id="cd21794">
    <property type="entry name" value="Rad21_Rec8_M_Rec8"/>
    <property type="match status" value="1"/>
</dbReference>
<evidence type="ECO:0000256" key="3">
    <source>
        <dbReference type="SAM" id="MobiDB-lite"/>
    </source>
</evidence>
<sequence>MFYSQDILSKRGGKFGIIWLAATRIHQLTRRDISNVTVSKACNDIIDYILLRAPPIRPGGTRPRLSLYLSSQLMFGVVQVYYRQQEYLLVDLSACLVKAQKVALTLQEAQAISLQEKDLREEAVTYPDTTEATFRPNLELYDPLFGHPTHHLDDIYLRLLEDQGSEALLERSPLLLRSPQMSPLMHVEALMTRHDREEMQPDAVPVDIHTVSRAEITMKEIEDWMPDVMAPDEQELPMWDGQPIELITPSKEPEVHISVQDLLPSQSEEPKEKDLGLLQPMFEATPLGKIVKDLSKVPERRSVPPSPGVTPAPIIVSQPTRRIRPCRTLELTPVTPSPIKRQRKARLFADKKTSISRAQMRKNIEDTSDIIVREVLPYHKLSDFKTLMSQPGLKVPSHKKLFSLWKRNAVSTGPLAPLEMSPEYIIPWQEQSEHPHKQAEIPDKQPTKRRRRSPVTEGETDQQAELSRLDQTDMLPPIEEVREGSTSGLERSRAAEDMSISIERVPSDIDLSRGSNLDDSKKKRPKRTRSQEGAPIEVELELEPPSDISSRLGAELEPQKRKLWALEEEEGEMTKIEDIQLGDLEVPNLDIGVLPRDKEIIFQNIKRKFMGLV</sequence>
<proteinExistence type="predicted"/>
<accession>A0ABD3VTM1</accession>
<dbReference type="Proteomes" id="UP001634394">
    <property type="component" value="Unassembled WGS sequence"/>
</dbReference>
<dbReference type="Pfam" id="PF04825">
    <property type="entry name" value="Rad21_Rec8_N"/>
    <property type="match status" value="1"/>
</dbReference>
<dbReference type="PANTHER" id="PTHR12585:SF27">
    <property type="entry name" value="MEIOTIC RECOMBINATION PROTEIN REC8 HOMOLOG"/>
    <property type="match status" value="1"/>
</dbReference>
<keyword evidence="2" id="KW-0539">Nucleus</keyword>
<organism evidence="5 6">
    <name type="scientific">Sinanodonta woodiana</name>
    <name type="common">Chinese pond mussel</name>
    <name type="synonym">Anodonta woodiana</name>
    <dbReference type="NCBI Taxonomy" id="1069815"/>
    <lineage>
        <taxon>Eukaryota</taxon>
        <taxon>Metazoa</taxon>
        <taxon>Spiralia</taxon>
        <taxon>Lophotrochozoa</taxon>
        <taxon>Mollusca</taxon>
        <taxon>Bivalvia</taxon>
        <taxon>Autobranchia</taxon>
        <taxon>Heteroconchia</taxon>
        <taxon>Palaeoheterodonta</taxon>
        <taxon>Unionida</taxon>
        <taxon>Unionoidea</taxon>
        <taxon>Unionidae</taxon>
        <taxon>Unioninae</taxon>
        <taxon>Sinanodonta</taxon>
    </lineage>
</organism>
<dbReference type="InterPro" id="IPR006910">
    <property type="entry name" value="Rad21_Rec8_N"/>
</dbReference>
<comment type="caution">
    <text evidence="5">The sequence shown here is derived from an EMBL/GenBank/DDBJ whole genome shotgun (WGS) entry which is preliminary data.</text>
</comment>
<name>A0ABD3VTM1_SINWO</name>
<feature type="region of interest" description="Disordered" evidence="3">
    <location>
        <begin position="432"/>
        <end position="535"/>
    </location>
</feature>
<evidence type="ECO:0000313" key="6">
    <source>
        <dbReference type="Proteomes" id="UP001634394"/>
    </source>
</evidence>
<evidence type="ECO:0000259" key="4">
    <source>
        <dbReference type="Pfam" id="PF04825"/>
    </source>
</evidence>